<keyword evidence="5" id="KW-0808">Transferase</keyword>
<comment type="similarity">
    <text evidence="2">Belongs to the TlyA family.</text>
</comment>
<organism evidence="5">
    <name type="scientific">Thermodesulfovibrio obliviosus</name>
    <dbReference type="NCBI Taxonomy" id="3118332"/>
    <lineage>
        <taxon>Bacteria</taxon>
        <taxon>Pseudomonadati</taxon>
        <taxon>Nitrospirota</taxon>
        <taxon>Thermodesulfovibrionia</taxon>
        <taxon>Thermodesulfovibrionales</taxon>
        <taxon>Thermodesulfovibrionaceae</taxon>
        <taxon>Thermodesulfovibrio</taxon>
    </lineage>
</organism>
<keyword evidence="5" id="KW-0489">Methyltransferase</keyword>
<proteinExistence type="inferred from homology"/>
<dbReference type="AlphaFoldDB" id="A0AAU8H1M2"/>
<evidence type="ECO:0000256" key="2">
    <source>
        <dbReference type="ARBA" id="ARBA00029460"/>
    </source>
</evidence>
<dbReference type="InterPro" id="IPR036986">
    <property type="entry name" value="S4_RNA-bd_sf"/>
</dbReference>
<dbReference type="InterPro" id="IPR002942">
    <property type="entry name" value="S4_RNA-bd"/>
</dbReference>
<name>A0AAU8H1M2_9BACT</name>
<dbReference type="GO" id="GO:0003723">
    <property type="term" value="F:RNA binding"/>
    <property type="evidence" value="ECO:0007669"/>
    <property type="project" value="UniProtKB-KW"/>
</dbReference>
<dbReference type="RefSeq" id="WP_353686447.1">
    <property type="nucleotide sequence ID" value="NZ_CP144374.1"/>
</dbReference>
<dbReference type="InterPro" id="IPR002877">
    <property type="entry name" value="RNA_MeTrfase_FtsJ_dom"/>
</dbReference>
<feature type="domain" description="RNA-binding S4" evidence="4">
    <location>
        <begin position="3"/>
        <end position="68"/>
    </location>
</feature>
<dbReference type="GO" id="GO:0008168">
    <property type="term" value="F:methyltransferase activity"/>
    <property type="evidence" value="ECO:0007669"/>
    <property type="project" value="UniProtKB-KW"/>
</dbReference>
<dbReference type="Gene3D" id="3.40.50.150">
    <property type="entry name" value="Vaccinia Virus protein VP39"/>
    <property type="match status" value="1"/>
</dbReference>
<dbReference type="CDD" id="cd02440">
    <property type="entry name" value="AdoMet_MTases"/>
    <property type="match status" value="1"/>
</dbReference>
<dbReference type="PANTHER" id="PTHR32319">
    <property type="entry name" value="BACTERIAL HEMOLYSIN-LIKE PROTEIN"/>
    <property type="match status" value="1"/>
</dbReference>
<evidence type="ECO:0000259" key="4">
    <source>
        <dbReference type="SMART" id="SM00363"/>
    </source>
</evidence>
<dbReference type="GO" id="GO:0032259">
    <property type="term" value="P:methylation"/>
    <property type="evidence" value="ECO:0007669"/>
    <property type="project" value="UniProtKB-KW"/>
</dbReference>
<dbReference type="CDD" id="cd00165">
    <property type="entry name" value="S4"/>
    <property type="match status" value="1"/>
</dbReference>
<dbReference type="KEGG" id="tob:V4D31_01310"/>
<evidence type="ECO:0000256" key="3">
    <source>
        <dbReference type="PROSITE-ProRule" id="PRU00182"/>
    </source>
</evidence>
<dbReference type="EMBL" id="CP144374">
    <property type="protein sequence ID" value="XCH48807.1"/>
    <property type="molecule type" value="Genomic_DNA"/>
</dbReference>
<evidence type="ECO:0000256" key="1">
    <source>
        <dbReference type="ARBA" id="ARBA00022884"/>
    </source>
</evidence>
<dbReference type="Pfam" id="PF01479">
    <property type="entry name" value="S4"/>
    <property type="match status" value="1"/>
</dbReference>
<gene>
    <name evidence="5" type="ORF">V4D31_01310</name>
</gene>
<protein>
    <submittedName>
        <fullName evidence="5">TlyA family RNA methyltransferase</fullName>
    </submittedName>
</protein>
<dbReference type="InterPro" id="IPR029063">
    <property type="entry name" value="SAM-dependent_MTases_sf"/>
</dbReference>
<dbReference type="InterPro" id="IPR047048">
    <property type="entry name" value="TlyA"/>
</dbReference>
<dbReference type="SUPFAM" id="SSF53335">
    <property type="entry name" value="S-adenosyl-L-methionine-dependent methyltransferases"/>
    <property type="match status" value="1"/>
</dbReference>
<dbReference type="PIRSF" id="PIRSF005578">
    <property type="entry name" value="TlyA"/>
    <property type="match status" value="1"/>
</dbReference>
<dbReference type="Pfam" id="PF01728">
    <property type="entry name" value="FtsJ"/>
    <property type="match status" value="1"/>
</dbReference>
<accession>A0AAU8H1M2</accession>
<keyword evidence="1 3" id="KW-0694">RNA-binding</keyword>
<dbReference type="PANTHER" id="PTHR32319:SF0">
    <property type="entry name" value="BACTERIAL HEMOLYSIN-LIKE PROTEIN"/>
    <property type="match status" value="1"/>
</dbReference>
<sequence length="255" mass="28603">MKLRLDQLLYKKGITESREKARALILEGKVIVNGQKIEKPGTMVDENVEITICGQPLSYVSRGGLKLEAALKAFSIDVKDKIAMDVGASTGGFTDCLIQHGAKRVYAVDVGYGQLAWKLRTDPRVIPVERTNIRYMNKDSIPEDIDIVTVDVSFISLKLVIPKVIEFLKPEGEIIALIKPQFEVGRGDVEKGGIVKSAERRREAVEEIKKFFETIKLRVIGIIESPIKGQKGNIEYLIYAKVNQQLHQKPYPQQL</sequence>
<dbReference type="SUPFAM" id="SSF55174">
    <property type="entry name" value="Alpha-L RNA-binding motif"/>
    <property type="match status" value="1"/>
</dbReference>
<dbReference type="SMART" id="SM00363">
    <property type="entry name" value="S4"/>
    <property type="match status" value="1"/>
</dbReference>
<evidence type="ECO:0000313" key="5">
    <source>
        <dbReference type="EMBL" id="XCH48807.1"/>
    </source>
</evidence>
<reference evidence="5" key="1">
    <citation type="submission" date="2024-01" db="EMBL/GenBank/DDBJ databases">
        <title>The first autotrophic representatives of the genus Thermodesulfovibrio.</title>
        <authorList>
            <person name="Maltseva A.I."/>
            <person name="Elcheninov A.G."/>
            <person name="Kublanov I.V."/>
            <person name="Lebedinsky A.V."/>
            <person name="Frolov E.N."/>
        </authorList>
    </citation>
    <scope>NUCLEOTIDE SEQUENCE</scope>
    <source>
        <strain evidence="5">3462-1</strain>
    </source>
</reference>
<dbReference type="InterPro" id="IPR004538">
    <property type="entry name" value="Hemolysin_A/TlyA"/>
</dbReference>
<dbReference type="PROSITE" id="PS50889">
    <property type="entry name" value="S4"/>
    <property type="match status" value="1"/>
</dbReference>
<dbReference type="NCBIfam" id="TIGR00478">
    <property type="entry name" value="tly"/>
    <property type="match status" value="1"/>
</dbReference>
<dbReference type="Gene3D" id="3.10.290.10">
    <property type="entry name" value="RNA-binding S4 domain"/>
    <property type="match status" value="1"/>
</dbReference>